<sequence>MLEILLATHINQIDTFYRPAQRQQMEEAFYRAGPDMAVFGRVARFVVACLLLTPLVSLLADNIR</sequence>
<keyword evidence="1" id="KW-0472">Membrane</keyword>
<reference evidence="3" key="1">
    <citation type="journal article" date="2019" name="Int. J. Syst. Evol. Microbiol.">
        <title>The Global Catalogue of Microorganisms (GCM) 10K type strain sequencing project: providing services to taxonomists for standard genome sequencing and annotation.</title>
        <authorList>
            <consortium name="The Broad Institute Genomics Platform"/>
            <consortium name="The Broad Institute Genome Sequencing Center for Infectious Disease"/>
            <person name="Wu L."/>
            <person name="Ma J."/>
        </authorList>
    </citation>
    <scope>NUCLEOTIDE SEQUENCE [LARGE SCALE GENOMIC DNA]</scope>
    <source>
        <strain evidence="3">NBRC 112416</strain>
    </source>
</reference>
<organism evidence="2 3">
    <name type="scientific">Devosia nitrariae</name>
    <dbReference type="NCBI Taxonomy" id="2071872"/>
    <lineage>
        <taxon>Bacteria</taxon>
        <taxon>Pseudomonadati</taxon>
        <taxon>Pseudomonadota</taxon>
        <taxon>Alphaproteobacteria</taxon>
        <taxon>Hyphomicrobiales</taxon>
        <taxon>Devosiaceae</taxon>
        <taxon>Devosia</taxon>
    </lineage>
</organism>
<proteinExistence type="predicted"/>
<evidence type="ECO:0000313" key="2">
    <source>
        <dbReference type="EMBL" id="GLQ56357.1"/>
    </source>
</evidence>
<dbReference type="EMBL" id="BSNS01000020">
    <property type="protein sequence ID" value="GLQ56357.1"/>
    <property type="molecule type" value="Genomic_DNA"/>
</dbReference>
<evidence type="ECO:0000313" key="3">
    <source>
        <dbReference type="Proteomes" id="UP001156691"/>
    </source>
</evidence>
<feature type="transmembrane region" description="Helical" evidence="1">
    <location>
        <begin position="42"/>
        <end position="60"/>
    </location>
</feature>
<evidence type="ECO:0000256" key="1">
    <source>
        <dbReference type="SAM" id="Phobius"/>
    </source>
</evidence>
<gene>
    <name evidence="2" type="ORF">GCM10010862_36160</name>
</gene>
<protein>
    <submittedName>
        <fullName evidence="2">Uncharacterized protein</fullName>
    </submittedName>
</protein>
<keyword evidence="1" id="KW-0812">Transmembrane</keyword>
<keyword evidence="3" id="KW-1185">Reference proteome</keyword>
<dbReference type="Proteomes" id="UP001156691">
    <property type="component" value="Unassembled WGS sequence"/>
</dbReference>
<accession>A0ABQ5W8E7</accession>
<name>A0ABQ5W8E7_9HYPH</name>
<comment type="caution">
    <text evidence="2">The sequence shown here is derived from an EMBL/GenBank/DDBJ whole genome shotgun (WGS) entry which is preliminary data.</text>
</comment>
<keyword evidence="1" id="KW-1133">Transmembrane helix</keyword>
<dbReference type="RefSeq" id="WP_284341769.1">
    <property type="nucleotide sequence ID" value="NZ_BSNS01000020.1"/>
</dbReference>